<dbReference type="Pfam" id="PF00098">
    <property type="entry name" value="zf-CCHC"/>
    <property type="match status" value="1"/>
</dbReference>
<keyword evidence="1" id="KW-0863">Zinc-finger</keyword>
<feature type="non-terminal residue" evidence="3">
    <location>
        <position position="300"/>
    </location>
</feature>
<protein>
    <recommendedName>
        <fullName evidence="2">CCHC-type domain-containing protein</fullName>
    </recommendedName>
</protein>
<dbReference type="SUPFAM" id="SSF57756">
    <property type="entry name" value="Retrovirus zinc finger-like domains"/>
    <property type="match status" value="1"/>
</dbReference>
<proteinExistence type="predicted"/>
<dbReference type="AlphaFoldDB" id="A0AA88EH11"/>
<evidence type="ECO:0000259" key="2">
    <source>
        <dbReference type="PROSITE" id="PS50158"/>
    </source>
</evidence>
<gene>
    <name evidence="3" type="ORF">TIFTF001_054451</name>
</gene>
<dbReference type="EMBL" id="BTGU01014788">
    <property type="protein sequence ID" value="GMN74814.1"/>
    <property type="molecule type" value="Genomic_DNA"/>
</dbReference>
<dbReference type="Proteomes" id="UP001187192">
    <property type="component" value="Unassembled WGS sequence"/>
</dbReference>
<evidence type="ECO:0000313" key="3">
    <source>
        <dbReference type="EMBL" id="GMN74814.1"/>
    </source>
</evidence>
<dbReference type="Pfam" id="PF22909">
    <property type="entry name" value="Caulimovir_coat_dom"/>
    <property type="match status" value="1"/>
</dbReference>
<sequence>MRRVFSLEDPAQGSTAIQDEAYKDLEKLSCDNIKYIVQYFNQYLRLAEKSGRAYVGTELSEKLWMKMPGDLGNRMKTAFEAKYPGLTVGVAPRILFAYKFLEAECKEAAFKRSLKNLSFCKDIPIPGYYKGQKNMGIRKSTKYKGKPHECHARIEKRKHLIRNRKCKCYVCGEEGHFARECPNDRKSTKRVAMFEQLDIPEDYDIVSVQEGEPESDAIYSISEGEEGLDDLQQSLKSLMIQEKIMMLGEEDGGYRPKIKVSDEQLNCKHEWQHNKEILQYQYTSCLGCKRQTMMRARIHC</sequence>
<keyword evidence="4" id="KW-1185">Reference proteome</keyword>
<keyword evidence="1" id="KW-0862">Zinc</keyword>
<dbReference type="GO" id="GO:0008270">
    <property type="term" value="F:zinc ion binding"/>
    <property type="evidence" value="ECO:0007669"/>
    <property type="project" value="UniProtKB-KW"/>
</dbReference>
<accession>A0AA88EH11</accession>
<dbReference type="GO" id="GO:0003676">
    <property type="term" value="F:nucleic acid binding"/>
    <property type="evidence" value="ECO:0007669"/>
    <property type="project" value="InterPro"/>
</dbReference>
<reference evidence="3" key="1">
    <citation type="submission" date="2023-07" db="EMBL/GenBank/DDBJ databases">
        <title>draft genome sequence of fig (Ficus carica).</title>
        <authorList>
            <person name="Takahashi T."/>
            <person name="Nishimura K."/>
        </authorList>
    </citation>
    <scope>NUCLEOTIDE SEQUENCE</scope>
</reference>
<keyword evidence="1" id="KW-0479">Metal-binding</keyword>
<feature type="domain" description="CCHC-type" evidence="2">
    <location>
        <begin position="167"/>
        <end position="183"/>
    </location>
</feature>
<evidence type="ECO:0000256" key="1">
    <source>
        <dbReference type="PROSITE-ProRule" id="PRU00047"/>
    </source>
</evidence>
<evidence type="ECO:0000313" key="4">
    <source>
        <dbReference type="Proteomes" id="UP001187192"/>
    </source>
</evidence>
<dbReference type="PROSITE" id="PS50158">
    <property type="entry name" value="ZF_CCHC"/>
    <property type="match status" value="1"/>
</dbReference>
<dbReference type="SMART" id="SM00343">
    <property type="entry name" value="ZnF_C2HC"/>
    <property type="match status" value="1"/>
</dbReference>
<dbReference type="InterPro" id="IPR001878">
    <property type="entry name" value="Znf_CCHC"/>
</dbReference>
<comment type="caution">
    <text evidence="3">The sequence shown here is derived from an EMBL/GenBank/DDBJ whole genome shotgun (WGS) entry which is preliminary data.</text>
</comment>
<dbReference type="Gene3D" id="4.10.60.10">
    <property type="entry name" value="Zinc finger, CCHC-type"/>
    <property type="match status" value="1"/>
</dbReference>
<dbReference type="InterPro" id="IPR036875">
    <property type="entry name" value="Znf_CCHC_sf"/>
</dbReference>
<name>A0AA88EH11_FICCA</name>
<organism evidence="3 4">
    <name type="scientific">Ficus carica</name>
    <name type="common">Common fig</name>
    <dbReference type="NCBI Taxonomy" id="3494"/>
    <lineage>
        <taxon>Eukaryota</taxon>
        <taxon>Viridiplantae</taxon>
        <taxon>Streptophyta</taxon>
        <taxon>Embryophyta</taxon>
        <taxon>Tracheophyta</taxon>
        <taxon>Spermatophyta</taxon>
        <taxon>Magnoliopsida</taxon>
        <taxon>eudicotyledons</taxon>
        <taxon>Gunneridae</taxon>
        <taxon>Pentapetalae</taxon>
        <taxon>rosids</taxon>
        <taxon>fabids</taxon>
        <taxon>Rosales</taxon>
        <taxon>Moraceae</taxon>
        <taxon>Ficeae</taxon>
        <taxon>Ficus</taxon>
    </lineage>
</organism>